<name>A0AAV4JM11_9GAST</name>
<keyword evidence="2" id="KW-1185">Reference proteome</keyword>
<organism evidence="1 2">
    <name type="scientific">Elysia marginata</name>
    <dbReference type="NCBI Taxonomy" id="1093978"/>
    <lineage>
        <taxon>Eukaryota</taxon>
        <taxon>Metazoa</taxon>
        <taxon>Spiralia</taxon>
        <taxon>Lophotrochozoa</taxon>
        <taxon>Mollusca</taxon>
        <taxon>Gastropoda</taxon>
        <taxon>Heterobranchia</taxon>
        <taxon>Euthyneura</taxon>
        <taxon>Panpulmonata</taxon>
        <taxon>Sacoglossa</taxon>
        <taxon>Placobranchoidea</taxon>
        <taxon>Plakobranchidae</taxon>
        <taxon>Elysia</taxon>
    </lineage>
</organism>
<sequence>MKYQGPYVTEGVAQNNNFICTVGNKKRTYHANIFKKYEERQPSPSLHPAVENACAGFVKEEEEDTEADVMLLEPKRSEYPGNVAINNELTPQQNAEVRELMNEFADTLSDVPGKTTRVTHKIELTDVTPFEVKQHLLLVHAIEAVNKEIDFILESGIISRSTSPYASPITLVMKKDGAIRLCLNFRNLTKIPIF</sequence>
<dbReference type="EMBL" id="BMAT01010307">
    <property type="protein sequence ID" value="GFS23852.1"/>
    <property type="molecule type" value="Genomic_DNA"/>
</dbReference>
<dbReference type="InterPro" id="IPR043502">
    <property type="entry name" value="DNA/RNA_pol_sf"/>
</dbReference>
<dbReference type="Proteomes" id="UP000762676">
    <property type="component" value="Unassembled WGS sequence"/>
</dbReference>
<dbReference type="SUPFAM" id="SSF56672">
    <property type="entry name" value="DNA/RNA polymerases"/>
    <property type="match status" value="1"/>
</dbReference>
<evidence type="ECO:0000313" key="2">
    <source>
        <dbReference type="Proteomes" id="UP000762676"/>
    </source>
</evidence>
<comment type="caution">
    <text evidence="1">The sequence shown here is derived from an EMBL/GenBank/DDBJ whole genome shotgun (WGS) entry which is preliminary data.</text>
</comment>
<dbReference type="InterPro" id="IPR053134">
    <property type="entry name" value="RNA-dir_DNA_polymerase"/>
</dbReference>
<dbReference type="PANTHER" id="PTHR24559:SF444">
    <property type="entry name" value="REVERSE TRANSCRIPTASE DOMAIN-CONTAINING PROTEIN"/>
    <property type="match status" value="1"/>
</dbReference>
<dbReference type="Gene3D" id="3.10.10.10">
    <property type="entry name" value="HIV Type 1 Reverse Transcriptase, subunit A, domain 1"/>
    <property type="match status" value="1"/>
</dbReference>
<protein>
    <submittedName>
        <fullName evidence="1">Transposon Ty3-I Gag-Pol polyprotein</fullName>
    </submittedName>
</protein>
<proteinExistence type="predicted"/>
<evidence type="ECO:0000313" key="1">
    <source>
        <dbReference type="EMBL" id="GFS23852.1"/>
    </source>
</evidence>
<dbReference type="PANTHER" id="PTHR24559">
    <property type="entry name" value="TRANSPOSON TY3-I GAG-POL POLYPROTEIN"/>
    <property type="match status" value="1"/>
</dbReference>
<accession>A0AAV4JM11</accession>
<reference evidence="1 2" key="1">
    <citation type="journal article" date="2021" name="Elife">
        <title>Chloroplast acquisition without the gene transfer in kleptoplastic sea slugs, Plakobranchus ocellatus.</title>
        <authorList>
            <person name="Maeda T."/>
            <person name="Takahashi S."/>
            <person name="Yoshida T."/>
            <person name="Shimamura S."/>
            <person name="Takaki Y."/>
            <person name="Nagai Y."/>
            <person name="Toyoda A."/>
            <person name="Suzuki Y."/>
            <person name="Arimoto A."/>
            <person name="Ishii H."/>
            <person name="Satoh N."/>
            <person name="Nishiyama T."/>
            <person name="Hasebe M."/>
            <person name="Maruyama T."/>
            <person name="Minagawa J."/>
            <person name="Obokata J."/>
            <person name="Shigenobu S."/>
        </authorList>
    </citation>
    <scope>NUCLEOTIDE SEQUENCE [LARGE SCALE GENOMIC DNA]</scope>
</reference>
<gene>
    <name evidence="1" type="ORF">ElyMa_005143200</name>
</gene>
<dbReference type="AlphaFoldDB" id="A0AAV4JM11"/>